<keyword evidence="2" id="KW-1185">Reference proteome</keyword>
<organism evidence="2 3">
    <name type="scientific">Mesorhabditis belari</name>
    <dbReference type="NCBI Taxonomy" id="2138241"/>
    <lineage>
        <taxon>Eukaryota</taxon>
        <taxon>Metazoa</taxon>
        <taxon>Ecdysozoa</taxon>
        <taxon>Nematoda</taxon>
        <taxon>Chromadorea</taxon>
        <taxon>Rhabditida</taxon>
        <taxon>Rhabditina</taxon>
        <taxon>Rhabditomorpha</taxon>
        <taxon>Rhabditoidea</taxon>
        <taxon>Rhabditidae</taxon>
        <taxon>Mesorhabditinae</taxon>
        <taxon>Mesorhabditis</taxon>
    </lineage>
</organism>
<protein>
    <submittedName>
        <fullName evidence="3">Uncharacterized protein</fullName>
    </submittedName>
</protein>
<proteinExistence type="predicted"/>
<feature type="compositionally biased region" description="Low complexity" evidence="1">
    <location>
        <begin position="63"/>
        <end position="81"/>
    </location>
</feature>
<feature type="region of interest" description="Disordered" evidence="1">
    <location>
        <begin position="63"/>
        <end position="87"/>
    </location>
</feature>
<evidence type="ECO:0000313" key="3">
    <source>
        <dbReference type="WBParaSite" id="MBELARI_LOCUS8650"/>
    </source>
</evidence>
<accession>A0AAF3FPG7</accession>
<name>A0AAF3FPG7_9BILA</name>
<reference evidence="3" key="1">
    <citation type="submission" date="2024-02" db="UniProtKB">
        <authorList>
            <consortium name="WormBaseParasite"/>
        </authorList>
    </citation>
    <scope>IDENTIFICATION</scope>
</reference>
<evidence type="ECO:0000256" key="1">
    <source>
        <dbReference type="SAM" id="MobiDB-lite"/>
    </source>
</evidence>
<dbReference type="Proteomes" id="UP000887575">
    <property type="component" value="Unassembled WGS sequence"/>
</dbReference>
<dbReference type="WBParaSite" id="MBELARI_LOCUS8650">
    <property type="protein sequence ID" value="MBELARI_LOCUS8650"/>
    <property type="gene ID" value="MBELARI_LOCUS8650"/>
</dbReference>
<sequence length="125" mass="13997">MLFEVNFDEYSMHSVSQSNSPSTSFTQKPTPTPTFEFQLPKFSLQMDTTLNVEQPLRRVPSAPLLSLSPSTPSFQPPSTLFNNKHHRASSESPLSSIVTKKLSQVSTNLFQNVSTSFLNLTQFNL</sequence>
<dbReference type="AlphaFoldDB" id="A0AAF3FPG7"/>
<evidence type="ECO:0000313" key="2">
    <source>
        <dbReference type="Proteomes" id="UP000887575"/>
    </source>
</evidence>